<gene>
    <name evidence="1" type="ORF">AWB76_02431</name>
</gene>
<reference evidence="2" key="1">
    <citation type="submission" date="2016-01" db="EMBL/GenBank/DDBJ databases">
        <authorList>
            <person name="Peeters Charlotte."/>
        </authorList>
    </citation>
    <scope>NUCLEOTIDE SEQUENCE [LARGE SCALE GENOMIC DNA]</scope>
</reference>
<sequence length="129" mass="14073">MAPMDLGDHFTGSNVFSAANSVVVRAVTVNSKLSNTSTRRSNVLLDMVRPKRLGRNSHSFSAVVDPWGRTGRGGALSRKGPNLRANCWLTRTTGSLSGSSFIYRPSLLTEQGYPRLVMVFSDVTELIRS</sequence>
<accession>A0A158AHD3</accession>
<evidence type="ECO:0000313" key="1">
    <source>
        <dbReference type="EMBL" id="SAK57311.1"/>
    </source>
</evidence>
<keyword evidence="2" id="KW-1185">Reference proteome</keyword>
<name>A0A158AHD3_9BURK</name>
<dbReference type="Proteomes" id="UP000054624">
    <property type="component" value="Unassembled WGS sequence"/>
</dbReference>
<evidence type="ECO:0000313" key="2">
    <source>
        <dbReference type="Proteomes" id="UP000054624"/>
    </source>
</evidence>
<protein>
    <submittedName>
        <fullName evidence="1">Uncharacterized protein</fullName>
    </submittedName>
</protein>
<dbReference type="EMBL" id="FCOI02000006">
    <property type="protein sequence ID" value="SAK57311.1"/>
    <property type="molecule type" value="Genomic_DNA"/>
</dbReference>
<proteinExistence type="predicted"/>
<organism evidence="1 2">
    <name type="scientific">Caballeronia temeraria</name>
    <dbReference type="NCBI Taxonomy" id="1777137"/>
    <lineage>
        <taxon>Bacteria</taxon>
        <taxon>Pseudomonadati</taxon>
        <taxon>Pseudomonadota</taxon>
        <taxon>Betaproteobacteria</taxon>
        <taxon>Burkholderiales</taxon>
        <taxon>Burkholderiaceae</taxon>
        <taxon>Caballeronia</taxon>
    </lineage>
</organism>
<dbReference type="AlphaFoldDB" id="A0A158AHD3"/>